<dbReference type="InterPro" id="IPR039420">
    <property type="entry name" value="WalR-like"/>
</dbReference>
<feature type="modified residue" description="4-aspartylphosphate" evidence="2">
    <location>
        <position position="66"/>
    </location>
</feature>
<reference evidence="7 8" key="1">
    <citation type="submission" date="2017-10" db="EMBL/GenBank/DDBJ databases">
        <title>Genomics of the genus Arcobacter.</title>
        <authorList>
            <person name="Perez-Cataluna A."/>
            <person name="Figueras M.J."/>
        </authorList>
    </citation>
    <scope>NUCLEOTIDE SEQUENCE [LARGE SCALE GENOMIC DNA]</scope>
    <source>
        <strain evidence="7 8">DSM 24636</strain>
    </source>
</reference>
<dbReference type="PANTHER" id="PTHR48111">
    <property type="entry name" value="REGULATOR OF RPOS"/>
    <property type="match status" value="1"/>
</dbReference>
<dbReference type="PROSITE" id="PS50112">
    <property type="entry name" value="PAS"/>
    <property type="match status" value="1"/>
</dbReference>
<dbReference type="STRING" id="877500.GCA_000935065_01069"/>
<organism evidence="7 8">
    <name type="scientific">Halarcobacter anaerophilus</name>
    <dbReference type="NCBI Taxonomy" id="877500"/>
    <lineage>
        <taxon>Bacteria</taxon>
        <taxon>Pseudomonadati</taxon>
        <taxon>Campylobacterota</taxon>
        <taxon>Epsilonproteobacteria</taxon>
        <taxon>Campylobacterales</taxon>
        <taxon>Arcobacteraceae</taxon>
        <taxon>Halarcobacter</taxon>
    </lineage>
</organism>
<dbReference type="Gene3D" id="3.40.50.2300">
    <property type="match status" value="1"/>
</dbReference>
<dbReference type="GO" id="GO:0005829">
    <property type="term" value="C:cytosol"/>
    <property type="evidence" value="ECO:0007669"/>
    <property type="project" value="TreeGrafter"/>
</dbReference>
<evidence type="ECO:0000259" key="5">
    <source>
        <dbReference type="PROSITE" id="PS50112"/>
    </source>
</evidence>
<dbReference type="OrthoDB" id="5348172at2"/>
<dbReference type="EMBL" id="PDKO01000008">
    <property type="protein sequence ID" value="RXJ62460.1"/>
    <property type="molecule type" value="Genomic_DNA"/>
</dbReference>
<evidence type="ECO:0000259" key="6">
    <source>
        <dbReference type="PROSITE" id="PS50113"/>
    </source>
</evidence>
<dbReference type="InterPro" id="IPR013767">
    <property type="entry name" value="PAS_fold"/>
</dbReference>
<dbReference type="SUPFAM" id="SSF52172">
    <property type="entry name" value="CheY-like"/>
    <property type="match status" value="1"/>
</dbReference>
<evidence type="ECO:0000313" key="7">
    <source>
        <dbReference type="EMBL" id="RXJ62460.1"/>
    </source>
</evidence>
<evidence type="ECO:0000313" key="8">
    <source>
        <dbReference type="Proteomes" id="UP000290191"/>
    </source>
</evidence>
<feature type="domain" description="Response regulatory" evidence="4">
    <location>
        <begin position="15"/>
        <end position="131"/>
    </location>
</feature>
<dbReference type="Gene3D" id="3.30.450.20">
    <property type="entry name" value="PAS domain"/>
    <property type="match status" value="1"/>
</dbReference>
<dbReference type="InterPro" id="IPR035965">
    <property type="entry name" value="PAS-like_dom_sf"/>
</dbReference>
<dbReference type="RefSeq" id="WP_129082368.1">
    <property type="nucleotide sequence ID" value="NZ_CP041070.1"/>
</dbReference>
<keyword evidence="3" id="KW-0175">Coiled coil</keyword>
<dbReference type="GO" id="GO:0006355">
    <property type="term" value="P:regulation of DNA-templated transcription"/>
    <property type="evidence" value="ECO:0007669"/>
    <property type="project" value="InterPro"/>
</dbReference>
<keyword evidence="8" id="KW-1185">Reference proteome</keyword>
<dbReference type="PROSITE" id="PS50113">
    <property type="entry name" value="PAC"/>
    <property type="match status" value="1"/>
</dbReference>
<feature type="coiled-coil region" evidence="3">
    <location>
        <begin position="353"/>
        <end position="416"/>
    </location>
</feature>
<dbReference type="SMART" id="SM00448">
    <property type="entry name" value="REC"/>
    <property type="match status" value="1"/>
</dbReference>
<evidence type="ECO:0000256" key="1">
    <source>
        <dbReference type="ARBA" id="ARBA00023125"/>
    </source>
</evidence>
<gene>
    <name evidence="7" type="ORF">CRV06_09985</name>
</gene>
<protein>
    <recommendedName>
        <fullName evidence="9">Response regulatory domain-containing protein</fullName>
    </recommendedName>
</protein>
<comment type="caution">
    <text evidence="7">The sequence shown here is derived from an EMBL/GenBank/DDBJ whole genome shotgun (WGS) entry which is preliminary data.</text>
</comment>
<dbReference type="CDD" id="cd00130">
    <property type="entry name" value="PAS"/>
    <property type="match status" value="1"/>
</dbReference>
<accession>A0A4Q0XXS0</accession>
<evidence type="ECO:0000256" key="2">
    <source>
        <dbReference type="PROSITE-ProRule" id="PRU00169"/>
    </source>
</evidence>
<dbReference type="PROSITE" id="PS50110">
    <property type="entry name" value="RESPONSE_REGULATORY"/>
    <property type="match status" value="1"/>
</dbReference>
<dbReference type="InterPro" id="IPR000014">
    <property type="entry name" value="PAS"/>
</dbReference>
<feature type="coiled-coil region" evidence="3">
    <location>
        <begin position="287"/>
        <end position="314"/>
    </location>
</feature>
<sequence length="460" mass="53118">MSTATIDKKLLKNLNLLYVEDDETVRADLTSLLSKFFGTVYSAKNGEEGLLLYKKNQKNIDVIIADINMPVMTGIDMLKKVREFDKEVPAIFATAYSDKEFLVDAIKLKVFEYMIKPLDIRNLMVCLNEIAKNRYNDFLIKQQNKELKKYKDIIYNNDIVIKTDKQMNITFVNELFCKITGFDEKELLGQELSSLKHKDTDKTLYKKIYSSVLANKAWNGELKSITKDGSFYYALTTVVSTLDDSGEITGSLVIQKDETQKELRRKEIQSSLIKDKSEIFKKSKESTSELSQMINTLNQEIEDLTNKLTSEKQEKNSYIYTLERYSTENKRLSSELSSFRKVEGNSHNVSKKLIKLTKENADLKVEVNRLNGKIELLNDEHKKELKQQKVNFEVEIDDLEKVLNQTKEKLENVGDVEAISQKLAYWKEKAKNEAKRSEKMEHEIIAFGNENLMSKAFGGR</sequence>
<dbReference type="InterPro" id="IPR011006">
    <property type="entry name" value="CheY-like_superfamily"/>
</dbReference>
<dbReference type="InterPro" id="IPR001789">
    <property type="entry name" value="Sig_transdc_resp-reg_receiver"/>
</dbReference>
<dbReference type="GO" id="GO:0000976">
    <property type="term" value="F:transcription cis-regulatory region binding"/>
    <property type="evidence" value="ECO:0007669"/>
    <property type="project" value="TreeGrafter"/>
</dbReference>
<feature type="domain" description="PAC" evidence="6">
    <location>
        <begin position="218"/>
        <end position="270"/>
    </location>
</feature>
<dbReference type="CDD" id="cd17536">
    <property type="entry name" value="REC_YesN-like"/>
    <property type="match status" value="1"/>
</dbReference>
<dbReference type="Proteomes" id="UP000290191">
    <property type="component" value="Unassembled WGS sequence"/>
</dbReference>
<keyword evidence="2" id="KW-0597">Phosphoprotein</keyword>
<name>A0A4Q0XXS0_9BACT</name>
<dbReference type="SMART" id="SM00086">
    <property type="entry name" value="PAC"/>
    <property type="match status" value="1"/>
</dbReference>
<dbReference type="SUPFAM" id="SSF55785">
    <property type="entry name" value="PYP-like sensor domain (PAS domain)"/>
    <property type="match status" value="1"/>
</dbReference>
<dbReference type="Pfam" id="PF00072">
    <property type="entry name" value="Response_reg"/>
    <property type="match status" value="1"/>
</dbReference>
<dbReference type="AlphaFoldDB" id="A0A4Q0XXS0"/>
<dbReference type="InterPro" id="IPR001610">
    <property type="entry name" value="PAC"/>
</dbReference>
<dbReference type="GO" id="GO:0032993">
    <property type="term" value="C:protein-DNA complex"/>
    <property type="evidence" value="ECO:0007669"/>
    <property type="project" value="TreeGrafter"/>
</dbReference>
<feature type="domain" description="PAS" evidence="5">
    <location>
        <begin position="160"/>
        <end position="216"/>
    </location>
</feature>
<evidence type="ECO:0000256" key="3">
    <source>
        <dbReference type="SAM" id="Coils"/>
    </source>
</evidence>
<dbReference type="Pfam" id="PF00989">
    <property type="entry name" value="PAS"/>
    <property type="match status" value="1"/>
</dbReference>
<keyword evidence="1" id="KW-0238">DNA-binding</keyword>
<dbReference type="PANTHER" id="PTHR48111:SF17">
    <property type="entry name" value="TRANSCRIPTIONAL REGULATORY PROTEIN YPDB"/>
    <property type="match status" value="1"/>
</dbReference>
<evidence type="ECO:0008006" key="9">
    <source>
        <dbReference type="Google" id="ProtNLM"/>
    </source>
</evidence>
<dbReference type="InterPro" id="IPR000700">
    <property type="entry name" value="PAS-assoc_C"/>
</dbReference>
<proteinExistence type="predicted"/>
<dbReference type="GO" id="GO:0000156">
    <property type="term" value="F:phosphorelay response regulator activity"/>
    <property type="evidence" value="ECO:0007669"/>
    <property type="project" value="TreeGrafter"/>
</dbReference>
<dbReference type="NCBIfam" id="TIGR00229">
    <property type="entry name" value="sensory_box"/>
    <property type="match status" value="1"/>
</dbReference>
<evidence type="ECO:0000259" key="4">
    <source>
        <dbReference type="PROSITE" id="PS50110"/>
    </source>
</evidence>